<evidence type="ECO:0000256" key="2">
    <source>
        <dbReference type="ARBA" id="ARBA00011738"/>
    </source>
</evidence>
<dbReference type="AlphaFoldDB" id="A0A813UCY3"/>
<dbReference type="EC" id="3.4.13.9" evidence="10"/>
<comment type="catalytic activity">
    <reaction evidence="15">
        <text>Xaa-L-Pro dipeptide + H2O = an L-alpha-amino acid + L-proline</text>
        <dbReference type="Rhea" id="RHEA:76407"/>
        <dbReference type="ChEBI" id="CHEBI:15377"/>
        <dbReference type="ChEBI" id="CHEBI:59869"/>
        <dbReference type="ChEBI" id="CHEBI:60039"/>
        <dbReference type="ChEBI" id="CHEBI:195196"/>
        <dbReference type="EC" id="3.4.13.9"/>
    </reaction>
</comment>
<evidence type="ECO:0000256" key="8">
    <source>
        <dbReference type="ARBA" id="ARBA00023211"/>
    </source>
</evidence>
<feature type="domain" description="Aminopeptidase P N-terminal" evidence="16">
    <location>
        <begin position="18"/>
        <end position="146"/>
    </location>
</feature>
<dbReference type="InterPro" id="IPR036005">
    <property type="entry name" value="Creatinase/aminopeptidase-like"/>
</dbReference>
<evidence type="ECO:0000256" key="3">
    <source>
        <dbReference type="ARBA" id="ARBA00022670"/>
    </source>
</evidence>
<evidence type="ECO:0000259" key="16">
    <source>
        <dbReference type="SMART" id="SM01011"/>
    </source>
</evidence>
<keyword evidence="6" id="KW-0224">Dipeptidase</keyword>
<keyword evidence="7" id="KW-0482">Metalloprotease</keyword>
<comment type="cofactor">
    <cofactor evidence="1">
        <name>Mn(2+)</name>
        <dbReference type="ChEBI" id="CHEBI:29035"/>
    </cofactor>
</comment>
<dbReference type="Pfam" id="PF00557">
    <property type="entry name" value="Peptidase_M24"/>
    <property type="match status" value="1"/>
</dbReference>
<evidence type="ECO:0000256" key="6">
    <source>
        <dbReference type="ARBA" id="ARBA00022997"/>
    </source>
</evidence>
<dbReference type="Proteomes" id="UP000663829">
    <property type="component" value="Unassembled WGS sequence"/>
</dbReference>
<dbReference type="Gene3D" id="3.90.230.10">
    <property type="entry name" value="Creatinase/methionine aminopeptidase superfamily"/>
    <property type="match status" value="1"/>
</dbReference>
<dbReference type="Proteomes" id="UP000681722">
    <property type="component" value="Unassembled WGS sequence"/>
</dbReference>
<keyword evidence="4" id="KW-0479">Metal-binding</keyword>
<evidence type="ECO:0000313" key="18">
    <source>
        <dbReference type="EMBL" id="CAF3610678.1"/>
    </source>
</evidence>
<evidence type="ECO:0000256" key="5">
    <source>
        <dbReference type="ARBA" id="ARBA00022801"/>
    </source>
</evidence>
<evidence type="ECO:0000313" key="19">
    <source>
        <dbReference type="Proteomes" id="UP000663829"/>
    </source>
</evidence>
<dbReference type="Pfam" id="PF05195">
    <property type="entry name" value="AMP_N"/>
    <property type="match status" value="1"/>
</dbReference>
<evidence type="ECO:0000256" key="13">
    <source>
        <dbReference type="ARBA" id="ARBA00044284"/>
    </source>
</evidence>
<dbReference type="OrthoDB" id="10261878at2759"/>
<dbReference type="CDD" id="cd01087">
    <property type="entry name" value="Prolidase"/>
    <property type="match status" value="1"/>
</dbReference>
<keyword evidence="19" id="KW-1185">Reference proteome</keyword>
<accession>A0A813UCY3</accession>
<dbReference type="InterPro" id="IPR007865">
    <property type="entry name" value="Aminopep_P_N"/>
</dbReference>
<dbReference type="InterPro" id="IPR000994">
    <property type="entry name" value="Pept_M24"/>
</dbReference>
<protein>
    <recommendedName>
        <fullName evidence="11">Xaa-Pro dipeptidase</fullName>
        <ecNumber evidence="10">3.4.13.9</ecNumber>
    </recommendedName>
    <alternativeName>
        <fullName evidence="14">Imidodipeptidase</fullName>
    </alternativeName>
    <alternativeName>
        <fullName evidence="12">Peptidase D</fullName>
    </alternativeName>
    <alternativeName>
        <fullName evidence="13">Proline dipeptidase</fullName>
    </alternativeName>
</protein>
<evidence type="ECO:0000256" key="9">
    <source>
        <dbReference type="ARBA" id="ARBA00043990"/>
    </source>
</evidence>
<dbReference type="Gene3D" id="3.40.350.10">
    <property type="entry name" value="Creatinase/prolidase N-terminal domain"/>
    <property type="match status" value="1"/>
</dbReference>
<dbReference type="InterPro" id="IPR052433">
    <property type="entry name" value="X-Pro_dipept-like"/>
</dbReference>
<dbReference type="EMBL" id="CAJOBC010000644">
    <property type="protein sequence ID" value="CAF3610678.1"/>
    <property type="molecule type" value="Genomic_DNA"/>
</dbReference>
<comment type="similarity">
    <text evidence="9">Belongs to the peptidase M24B family. Eukaryotic-type prolidase subfamily.</text>
</comment>
<evidence type="ECO:0000313" key="17">
    <source>
        <dbReference type="EMBL" id="CAF0824159.1"/>
    </source>
</evidence>
<proteinExistence type="inferred from homology"/>
<dbReference type="FunFam" id="3.90.230.10:FF:000002">
    <property type="entry name" value="Xaa-Pro aminopeptidase 3"/>
    <property type="match status" value="1"/>
</dbReference>
<dbReference type="SUPFAM" id="SSF55920">
    <property type="entry name" value="Creatinase/aminopeptidase"/>
    <property type="match status" value="1"/>
</dbReference>
<dbReference type="GO" id="GO:0070006">
    <property type="term" value="F:metalloaminopeptidase activity"/>
    <property type="evidence" value="ECO:0007669"/>
    <property type="project" value="InterPro"/>
</dbReference>
<keyword evidence="5" id="KW-0378">Hydrolase</keyword>
<dbReference type="GO" id="GO:0030145">
    <property type="term" value="F:manganese ion binding"/>
    <property type="evidence" value="ECO:0007669"/>
    <property type="project" value="InterPro"/>
</dbReference>
<name>A0A813UCY3_9BILA</name>
<gene>
    <name evidence="17" type="ORF">GPM918_LOCUS4705</name>
    <name evidence="18" type="ORF">SRO942_LOCUS4701</name>
</gene>
<comment type="subunit">
    <text evidence="2">Homodimer.</text>
</comment>
<dbReference type="SUPFAM" id="SSF53092">
    <property type="entry name" value="Creatinase/prolidase N-terminal domain"/>
    <property type="match status" value="1"/>
</dbReference>
<sequence>MATFSQSGFWRGGNTLKVSMELFSKNRQRLCESLSSHPTLPSRALIILQGGMAETRNCTDHEPIFRQESFFHWCFGVIEPDFLGAIDVATGKSILFIPRLPESYVSWMGRIKEPNEFKTIYDVDFVYYTDEIENVLSHFQPTSVNDQQAQSKSITHQLPLLLVLHGLNTDSGNHCKQAHFNGIEKFHVDTTTLHPVISECRVIKTDLELEVLAYTNKISSEAHKFVMLHIKPGMYEYELEALFQYYCYRYGGMRHLSYTCICASGENSAVLHYGHAGAPNDRQLKDTDLCLFDMGGEYYCYASDITCSFPVSGHFTREQRIVYEAVLDANRHVMESVRPGVSWVDMHLLAERVQLQHLLKAGLLEGNINDMMKVRLCAIFMPHGLGHMIGIDTHDVAGYLDPTTRIQLPGLKSLRTNRNLKEGMCLTIEPGIYFNELLLNKAYSDPEQAKFLIKSELDKYLGMGGVRIEDNIVVTKDGCRLLTQVPRTCEEIEQWMKNKHEKLNVDDYKKFCELNGKYRYDNQQLKVNKIKDNVSCNGDK</sequence>
<reference evidence="17" key="1">
    <citation type="submission" date="2021-02" db="EMBL/GenBank/DDBJ databases">
        <authorList>
            <person name="Nowell W R."/>
        </authorList>
    </citation>
    <scope>NUCLEOTIDE SEQUENCE</scope>
</reference>
<dbReference type="InterPro" id="IPR029149">
    <property type="entry name" value="Creatin/AminoP/Spt16_N"/>
</dbReference>
<dbReference type="PANTHER" id="PTHR48480">
    <property type="match status" value="1"/>
</dbReference>
<evidence type="ECO:0000256" key="12">
    <source>
        <dbReference type="ARBA" id="ARBA00044252"/>
    </source>
</evidence>
<evidence type="ECO:0000256" key="7">
    <source>
        <dbReference type="ARBA" id="ARBA00023049"/>
    </source>
</evidence>
<comment type="caution">
    <text evidence="17">The sequence shown here is derived from an EMBL/GenBank/DDBJ whole genome shotgun (WGS) entry which is preliminary data.</text>
</comment>
<evidence type="ECO:0000256" key="15">
    <source>
        <dbReference type="ARBA" id="ARBA00048994"/>
    </source>
</evidence>
<evidence type="ECO:0000256" key="4">
    <source>
        <dbReference type="ARBA" id="ARBA00022723"/>
    </source>
</evidence>
<evidence type="ECO:0000256" key="14">
    <source>
        <dbReference type="ARBA" id="ARBA00044351"/>
    </source>
</evidence>
<dbReference type="EMBL" id="CAJNOQ010000645">
    <property type="protein sequence ID" value="CAF0824159.1"/>
    <property type="molecule type" value="Genomic_DNA"/>
</dbReference>
<keyword evidence="3" id="KW-0645">Protease</keyword>
<organism evidence="17 19">
    <name type="scientific">Didymodactylos carnosus</name>
    <dbReference type="NCBI Taxonomy" id="1234261"/>
    <lineage>
        <taxon>Eukaryota</taxon>
        <taxon>Metazoa</taxon>
        <taxon>Spiralia</taxon>
        <taxon>Gnathifera</taxon>
        <taxon>Rotifera</taxon>
        <taxon>Eurotatoria</taxon>
        <taxon>Bdelloidea</taxon>
        <taxon>Philodinida</taxon>
        <taxon>Philodinidae</taxon>
        <taxon>Didymodactylos</taxon>
    </lineage>
</organism>
<keyword evidence="8" id="KW-0464">Manganese</keyword>
<dbReference type="GO" id="GO:0006508">
    <property type="term" value="P:proteolysis"/>
    <property type="evidence" value="ECO:0007669"/>
    <property type="project" value="UniProtKB-KW"/>
</dbReference>
<evidence type="ECO:0000256" key="1">
    <source>
        <dbReference type="ARBA" id="ARBA00001936"/>
    </source>
</evidence>
<evidence type="ECO:0000256" key="10">
    <source>
        <dbReference type="ARBA" id="ARBA00044051"/>
    </source>
</evidence>
<dbReference type="GO" id="GO:0102009">
    <property type="term" value="F:proline dipeptidase activity"/>
    <property type="evidence" value="ECO:0007669"/>
    <property type="project" value="UniProtKB-EC"/>
</dbReference>
<evidence type="ECO:0000256" key="11">
    <source>
        <dbReference type="ARBA" id="ARBA00044141"/>
    </source>
</evidence>
<dbReference type="SMART" id="SM01011">
    <property type="entry name" value="AMP_N"/>
    <property type="match status" value="1"/>
</dbReference>
<dbReference type="PANTHER" id="PTHR48480:SF2">
    <property type="entry name" value="PEPTIDASE D"/>
    <property type="match status" value="1"/>
</dbReference>